<name>A0ACD1GU81_9EURO</name>
<proteinExistence type="predicted"/>
<accession>A0ACD1GU81</accession>
<keyword evidence="2" id="KW-1185">Reference proteome</keyword>
<evidence type="ECO:0000313" key="1">
    <source>
        <dbReference type="EMBL" id="RAH64693.1"/>
    </source>
</evidence>
<reference evidence="1" key="1">
    <citation type="submission" date="2018-02" db="EMBL/GenBank/DDBJ databases">
        <title>The genomes of Aspergillus section Nigri reveals drivers in fungal speciation.</title>
        <authorList>
            <consortium name="DOE Joint Genome Institute"/>
            <person name="Vesth T.C."/>
            <person name="Nybo J."/>
            <person name="Theobald S."/>
            <person name="Brandl J."/>
            <person name="Frisvad J.C."/>
            <person name="Nielsen K.F."/>
            <person name="Lyhne E.K."/>
            <person name="Kogle M.E."/>
            <person name="Kuo A."/>
            <person name="Riley R."/>
            <person name="Clum A."/>
            <person name="Nolan M."/>
            <person name="Lipzen A."/>
            <person name="Salamov A."/>
            <person name="Henrissat B."/>
            <person name="Wiebenga A."/>
            <person name="De vries R.P."/>
            <person name="Grigoriev I.V."/>
            <person name="Mortensen U.H."/>
            <person name="Andersen M.R."/>
            <person name="Baker S.E."/>
        </authorList>
    </citation>
    <scope>NUCLEOTIDE SEQUENCE</scope>
    <source>
        <strain evidence="1">CBS 121060</strain>
    </source>
</reference>
<dbReference type="Proteomes" id="UP000249661">
    <property type="component" value="Unassembled WGS sequence"/>
</dbReference>
<gene>
    <name evidence="1" type="ORF">BO66DRAFT_443747</name>
</gene>
<sequence length="349" mass="39175">MPQNVHNAEEFNICATKMLLGGLQGRKEHPSQDHEVVCFQNASRVDRSQPTLTEEERPELRHIPYKDSISAIGTIDECVDILTNSLHPAIIQFEDKIVTTEMLHTIRENFVTDDCNADYWRPYVGQSEDPKNRVLQHLMAIIKGDDSTLHPHIVAKGGGHRAIKFINIWTLVWPDHISCHIPMVFANILEMFLCRCFQALAPGILEEYFGKAEYSATGLHVVPPLLQGISLAPNKSGHGRPIGQSDEQQVIYPTLPTNSLGAIFRINSLVDWLDGATIDDLKARRRRHIYINPKNKKVDDDLKFFLDGGYILDDGSRSKIVPPTTVKRSRASSSDGSQPEQPRGKKGSE</sequence>
<evidence type="ECO:0000313" key="2">
    <source>
        <dbReference type="Proteomes" id="UP000249661"/>
    </source>
</evidence>
<protein>
    <submittedName>
        <fullName evidence="1">Uncharacterized protein</fullName>
    </submittedName>
</protein>
<dbReference type="EMBL" id="KZ825007">
    <property type="protein sequence ID" value="RAH64693.1"/>
    <property type="molecule type" value="Genomic_DNA"/>
</dbReference>
<organism evidence="1 2">
    <name type="scientific">Aspergillus aculeatinus CBS 121060</name>
    <dbReference type="NCBI Taxonomy" id="1448322"/>
    <lineage>
        <taxon>Eukaryota</taxon>
        <taxon>Fungi</taxon>
        <taxon>Dikarya</taxon>
        <taxon>Ascomycota</taxon>
        <taxon>Pezizomycotina</taxon>
        <taxon>Eurotiomycetes</taxon>
        <taxon>Eurotiomycetidae</taxon>
        <taxon>Eurotiales</taxon>
        <taxon>Aspergillaceae</taxon>
        <taxon>Aspergillus</taxon>
        <taxon>Aspergillus subgen. Circumdati</taxon>
    </lineage>
</organism>